<feature type="compositionally biased region" description="Polar residues" evidence="5">
    <location>
        <begin position="978"/>
        <end position="987"/>
    </location>
</feature>
<keyword evidence="1 3" id="KW-0403">Intermediate filament</keyword>
<feature type="coiled-coil region" evidence="4">
    <location>
        <begin position="224"/>
        <end position="297"/>
    </location>
</feature>
<evidence type="ECO:0000256" key="3">
    <source>
        <dbReference type="RuleBase" id="RU000685"/>
    </source>
</evidence>
<dbReference type="OrthoDB" id="8886319at2759"/>
<dbReference type="GO" id="GO:0005882">
    <property type="term" value="C:intermediate filament"/>
    <property type="evidence" value="ECO:0007669"/>
    <property type="project" value="UniProtKB-KW"/>
</dbReference>
<dbReference type="PROSITE" id="PS00226">
    <property type="entry name" value="IF_ROD_1"/>
    <property type="match status" value="1"/>
</dbReference>
<feature type="compositionally biased region" description="Basic and acidic residues" evidence="5">
    <location>
        <begin position="818"/>
        <end position="827"/>
    </location>
</feature>
<feature type="region of interest" description="Disordered" evidence="5">
    <location>
        <begin position="1063"/>
        <end position="1103"/>
    </location>
</feature>
<feature type="compositionally biased region" description="Acidic residues" evidence="5">
    <location>
        <begin position="911"/>
        <end position="920"/>
    </location>
</feature>
<feature type="compositionally biased region" description="Basic and acidic residues" evidence="5">
    <location>
        <begin position="797"/>
        <end position="806"/>
    </location>
</feature>
<feature type="compositionally biased region" description="Low complexity" evidence="5">
    <location>
        <begin position="1094"/>
        <end position="1103"/>
    </location>
</feature>
<feature type="compositionally biased region" description="Basic and acidic residues" evidence="5">
    <location>
        <begin position="702"/>
        <end position="711"/>
    </location>
</feature>
<feature type="compositionally biased region" description="Polar residues" evidence="5">
    <location>
        <begin position="367"/>
        <end position="380"/>
    </location>
</feature>
<evidence type="ECO:0000259" key="6">
    <source>
        <dbReference type="PROSITE" id="PS51842"/>
    </source>
</evidence>
<dbReference type="GO" id="GO:0019215">
    <property type="term" value="F:intermediate filament binding"/>
    <property type="evidence" value="ECO:0007669"/>
    <property type="project" value="InterPro"/>
</dbReference>
<protein>
    <submittedName>
        <fullName evidence="7">(spotted green pufferfish) hypothetical protein</fullName>
    </submittedName>
</protein>
<keyword evidence="2 4" id="KW-0175">Coiled coil</keyword>
<accession>Q4S468</accession>
<evidence type="ECO:0000313" key="7">
    <source>
        <dbReference type="EMBL" id="CAG04564.1"/>
    </source>
</evidence>
<evidence type="ECO:0000256" key="4">
    <source>
        <dbReference type="SAM" id="Coils"/>
    </source>
</evidence>
<dbReference type="KEGG" id="tng:GSTEN00024323G001"/>
<proteinExistence type="inferred from homology"/>
<dbReference type="Gene3D" id="1.20.5.170">
    <property type="match status" value="1"/>
</dbReference>
<dbReference type="PANTHER" id="PTHR47051">
    <property type="entry name" value="NESTIN"/>
    <property type="match status" value="1"/>
</dbReference>
<evidence type="ECO:0000256" key="5">
    <source>
        <dbReference type="SAM" id="MobiDB-lite"/>
    </source>
</evidence>
<feature type="compositionally biased region" description="Basic and acidic residues" evidence="5">
    <location>
        <begin position="585"/>
        <end position="628"/>
    </location>
</feature>
<organism evidence="7">
    <name type="scientific">Tetraodon nigroviridis</name>
    <name type="common">Spotted green pufferfish</name>
    <name type="synonym">Chelonodon nigroviridis</name>
    <dbReference type="NCBI Taxonomy" id="99883"/>
    <lineage>
        <taxon>Eukaryota</taxon>
        <taxon>Metazoa</taxon>
        <taxon>Chordata</taxon>
        <taxon>Craniata</taxon>
        <taxon>Vertebrata</taxon>
        <taxon>Euteleostomi</taxon>
        <taxon>Actinopterygii</taxon>
        <taxon>Neopterygii</taxon>
        <taxon>Teleostei</taxon>
        <taxon>Neoteleostei</taxon>
        <taxon>Acanthomorphata</taxon>
        <taxon>Eupercaria</taxon>
        <taxon>Tetraodontiformes</taxon>
        <taxon>Tetradontoidea</taxon>
        <taxon>Tetraodontidae</taxon>
        <taxon>Tetraodon</taxon>
    </lineage>
</organism>
<feature type="compositionally biased region" description="Basic and acidic residues" evidence="5">
    <location>
        <begin position="482"/>
        <end position="498"/>
    </location>
</feature>
<dbReference type="SUPFAM" id="SSF64593">
    <property type="entry name" value="Intermediate filament protein, coiled coil region"/>
    <property type="match status" value="2"/>
</dbReference>
<dbReference type="PANTHER" id="PTHR47051:SF1">
    <property type="entry name" value="NESTIN"/>
    <property type="match status" value="1"/>
</dbReference>
<dbReference type="EMBL" id="CAAE01014743">
    <property type="protein sequence ID" value="CAG04564.1"/>
    <property type="molecule type" value="Genomic_DNA"/>
</dbReference>
<reference evidence="7" key="1">
    <citation type="journal article" date="2004" name="Nature">
        <title>Genome duplication in the teleost fish Tetraodon nigroviridis reveals the early vertebrate proto-karyotype.</title>
        <authorList>
            <person name="Jaillon O."/>
            <person name="Aury J.-M."/>
            <person name="Brunet F."/>
            <person name="Petit J.-L."/>
            <person name="Stange-Thomann N."/>
            <person name="Mauceli E."/>
            <person name="Bouneau L."/>
            <person name="Fischer C."/>
            <person name="Ozouf-Costaz C."/>
            <person name="Bernot A."/>
            <person name="Nicaud S."/>
            <person name="Jaffe D."/>
            <person name="Fisher S."/>
            <person name="Lutfalla G."/>
            <person name="Dossat C."/>
            <person name="Segurens B."/>
            <person name="Dasilva C."/>
            <person name="Salanoubat M."/>
            <person name="Levy M."/>
            <person name="Boudet N."/>
            <person name="Castellano S."/>
            <person name="Anthouard V."/>
            <person name="Jubin C."/>
            <person name="Castelli V."/>
            <person name="Katinka M."/>
            <person name="Vacherie B."/>
            <person name="Biemont C."/>
            <person name="Skalli Z."/>
            <person name="Cattolico L."/>
            <person name="Poulain J."/>
            <person name="De Berardinis V."/>
            <person name="Cruaud C."/>
            <person name="Duprat S."/>
            <person name="Brottier P."/>
            <person name="Coutanceau J.-P."/>
            <person name="Gouzy J."/>
            <person name="Parra G."/>
            <person name="Lardier G."/>
            <person name="Chapple C."/>
            <person name="McKernan K.J."/>
            <person name="McEwan P."/>
            <person name="Bosak S."/>
            <person name="Kellis M."/>
            <person name="Volff J.-N."/>
            <person name="Guigo R."/>
            <person name="Zody M.C."/>
            <person name="Mesirov J."/>
            <person name="Lindblad-Toh K."/>
            <person name="Birren B."/>
            <person name="Nusbaum C."/>
            <person name="Kahn D."/>
            <person name="Robinson-Rechavi M."/>
            <person name="Laudet V."/>
            <person name="Schachter V."/>
            <person name="Quetier F."/>
            <person name="Saurin W."/>
            <person name="Scarpelli C."/>
            <person name="Wincker P."/>
            <person name="Lander E.S."/>
            <person name="Weissenbach J."/>
            <person name="Roest Crollius H."/>
        </authorList>
    </citation>
    <scope>NUCLEOTIDE SEQUENCE [LARGE SCALE GENOMIC DNA]</scope>
</reference>
<reference evidence="7" key="2">
    <citation type="submission" date="2004-02" db="EMBL/GenBank/DDBJ databases">
        <authorList>
            <consortium name="Genoscope"/>
            <consortium name="Whitehead Institute Centre for Genome Research"/>
        </authorList>
    </citation>
    <scope>NUCLEOTIDE SEQUENCE</scope>
</reference>
<feature type="domain" description="IF rod" evidence="6">
    <location>
        <begin position="15"/>
        <end position="326"/>
    </location>
</feature>
<dbReference type="Pfam" id="PF00038">
    <property type="entry name" value="Filament"/>
    <property type="match status" value="1"/>
</dbReference>
<feature type="region of interest" description="Disordered" evidence="5">
    <location>
        <begin position="367"/>
        <end position="988"/>
    </location>
</feature>
<feature type="coiled-coil region" evidence="4">
    <location>
        <begin position="19"/>
        <end position="169"/>
    </location>
</feature>
<feature type="compositionally biased region" description="Acidic residues" evidence="5">
    <location>
        <begin position="719"/>
        <end position="734"/>
    </location>
</feature>
<comment type="similarity">
    <text evidence="3">Belongs to the intermediate filament family.</text>
</comment>
<dbReference type="Gene3D" id="1.20.5.1160">
    <property type="entry name" value="Vasodilator-stimulated phosphoprotein"/>
    <property type="match status" value="1"/>
</dbReference>
<evidence type="ECO:0000256" key="2">
    <source>
        <dbReference type="ARBA" id="ARBA00023054"/>
    </source>
</evidence>
<feature type="compositionally biased region" description="Acidic residues" evidence="5">
    <location>
        <begin position="691"/>
        <end position="701"/>
    </location>
</feature>
<dbReference type="PROSITE" id="PS51842">
    <property type="entry name" value="IF_ROD_2"/>
    <property type="match status" value="1"/>
</dbReference>
<sequence>MAHHGARKPFHLGEEKHQMLNLNHRLETYLNRVKLLEEENLLLAKEIQVLRCSSQHEVSQRKSLEKNLQQARQEVDSAWRERAHMELEVGRLMQELQDLDTQRQREAQAQAEANKMLELSRKELEEEQRAQVWLSKTAAQLQQEMRHLIQTHQEDVAHLEATLNQSRATRPPTVAPRAEQRANVLQLGQEYSQQTTRAWQEAAQAYQGQLAHLEASVNQARSHLMQVGQEKRESQLKLQVLEKEITTAQDLKMHLEKTAAQQGQNYSQQIQELQEHLVDLEEEKAELGRQINYLQLEKRDLLHVKTSLSLEVATYRALLDGEGLRGGATLVNLPGNISVPDAAFSPGGVQTGFRSRLPVGHKTTVLSSVHTHSPTASVGSSRKPAAVTEAPKVPVGAPEPTEGRAQPGHQEASVSELLPPQQEVEVGADGGEEAEETVEQVVGSQVGSGLGSEAPPSREESQPGSARPTPTPYHQAALLGKPAEETQEPRVPEGKAEEEGGGGEQVQQESSDSETEALIEPNFESRTSSPLSEYEPEEGVFPTATAAWQRAEPAEEGGSLAEKLQAAGDDRLYPDGEEMDTYDSAMERKTGVKTKEEEETRQHAEPEEDISAKEQRPEQTERRRDPIPRRAAIHSGADEEEEEDSQNVSVSWRTELESDSYAQDNTLADPRPLIRYRSEEADGASPGDESQSSEEEQEEAEETGRWSEDQAPRFGTMEDLCEEAEEEGLDEEYDLGYRHADDRSPGQEAEPDLLLDGAQEVTREAGQRPSEDGTEEHLRPAGPAEVDHEEAETEGFVEQKVEEMGRRFSQQQLSETENLGHLHHSDPTQEPEEEEEEEQEEQEEQEEEEEEEEEGEVEKEQPANSRGFTEPTVADAEVQPEEQEPSGGGEEQEERVSMVTHAGPSTRPDPEEVSCSEEPDGLQPGAAEATLEDEGVSAQEERSPAESVAASQDAPAAGWRNLGEDGGEQKQDPESAGSPVQDQQQRLSICPEAVEDIFVVRTSAKTNGSHSSLQDFLSGVKNDFWASSLETGATNQPEGGCGQTAEQSPQGLGFDAALMWGGLGIDPPAGLKTQETSEGKQLLVHSEESEVEAESWSSGEEPV</sequence>
<name>Q4S468_TETNG</name>
<gene>
    <name evidence="7" type="ORF">GSTENG00024323001</name>
</gene>
<dbReference type="InterPro" id="IPR018039">
    <property type="entry name" value="IF_conserved"/>
</dbReference>
<comment type="caution">
    <text evidence="7">The sequence shown here is derived from an EMBL/GenBank/DDBJ whole genome shotgun (WGS) entry which is preliminary data.</text>
</comment>
<dbReference type="GO" id="GO:0031730">
    <property type="term" value="F:CCR5 chemokine receptor binding"/>
    <property type="evidence" value="ECO:0007669"/>
    <property type="project" value="TreeGrafter"/>
</dbReference>
<evidence type="ECO:0000256" key="1">
    <source>
        <dbReference type="ARBA" id="ARBA00022754"/>
    </source>
</evidence>
<feature type="compositionally biased region" description="Polar residues" evidence="5">
    <location>
        <begin position="808"/>
        <end position="817"/>
    </location>
</feature>
<dbReference type="AlphaFoldDB" id="Q4S468"/>
<feature type="region of interest" description="Disordered" evidence="5">
    <location>
        <begin position="1030"/>
        <end position="1049"/>
    </location>
</feature>
<dbReference type="SMART" id="SM01391">
    <property type="entry name" value="Filament"/>
    <property type="match status" value="1"/>
</dbReference>
<dbReference type="InterPro" id="IPR031211">
    <property type="entry name" value="Nestin"/>
</dbReference>
<dbReference type="GO" id="GO:0030844">
    <property type="term" value="P:positive regulation of intermediate filament depolymerization"/>
    <property type="evidence" value="ECO:0007669"/>
    <property type="project" value="TreeGrafter"/>
</dbReference>
<feature type="compositionally biased region" description="Basic and acidic residues" evidence="5">
    <location>
        <begin position="735"/>
        <end position="745"/>
    </location>
</feature>
<feature type="compositionally biased region" description="Low complexity" evidence="5">
    <location>
        <begin position="439"/>
        <end position="453"/>
    </location>
</feature>
<feature type="compositionally biased region" description="Acidic residues" evidence="5">
    <location>
        <begin position="829"/>
        <end position="857"/>
    </location>
</feature>
<dbReference type="InterPro" id="IPR039008">
    <property type="entry name" value="IF_rod_dom"/>
</dbReference>
<feature type="compositionally biased region" description="Basic and acidic residues" evidence="5">
    <location>
        <begin position="761"/>
        <end position="779"/>
    </location>
</feature>